<dbReference type="Gene3D" id="1.10.3730.20">
    <property type="match status" value="1"/>
</dbReference>
<dbReference type="SUPFAM" id="SSF103481">
    <property type="entry name" value="Multidrug resistance efflux transporter EmrE"/>
    <property type="match status" value="1"/>
</dbReference>
<evidence type="ECO:0000256" key="8">
    <source>
        <dbReference type="SAM" id="Phobius"/>
    </source>
</evidence>
<sequence>MGWAFVFFASIFELVGVVGLNKFNEQKTWLTTLLFIGGFGTAFAFLYSSFHYLQVSIAYAVWIGIGTAAAVLVNMVFFNESKSIGRLVSVGIIIFGVCGLKLVS</sequence>
<feature type="transmembrane region" description="Helical" evidence="8">
    <location>
        <begin position="84"/>
        <end position="103"/>
    </location>
</feature>
<comment type="subcellular location">
    <subcellularLocation>
        <location evidence="1 7">Cell membrane</location>
        <topology evidence="1 7">Multi-pass membrane protein</topology>
    </subcellularLocation>
</comment>
<dbReference type="PANTHER" id="PTHR30561:SF0">
    <property type="entry name" value="GUANIDINIUM EXPORTER"/>
    <property type="match status" value="1"/>
</dbReference>
<gene>
    <name evidence="9" type="ORF">BEP19_02795</name>
</gene>
<feature type="transmembrane region" description="Helical" evidence="8">
    <location>
        <begin position="29"/>
        <end position="47"/>
    </location>
</feature>
<dbReference type="InterPro" id="IPR045324">
    <property type="entry name" value="Small_multidrug_res"/>
</dbReference>
<organism evidence="9 10">
    <name type="scientific">Ammoniphilus oxalaticus</name>
    <dbReference type="NCBI Taxonomy" id="66863"/>
    <lineage>
        <taxon>Bacteria</taxon>
        <taxon>Bacillati</taxon>
        <taxon>Bacillota</taxon>
        <taxon>Bacilli</taxon>
        <taxon>Bacillales</taxon>
        <taxon>Paenibacillaceae</taxon>
        <taxon>Aneurinibacillus group</taxon>
        <taxon>Ammoniphilus</taxon>
    </lineage>
</organism>
<evidence type="ECO:0000256" key="6">
    <source>
        <dbReference type="ARBA" id="ARBA00023136"/>
    </source>
</evidence>
<dbReference type="OrthoDB" id="21828at2"/>
<protein>
    <submittedName>
        <fullName evidence="9">Multidrug resistance protein SMR</fullName>
    </submittedName>
</protein>
<evidence type="ECO:0000256" key="3">
    <source>
        <dbReference type="ARBA" id="ARBA00022475"/>
    </source>
</evidence>
<evidence type="ECO:0000256" key="4">
    <source>
        <dbReference type="ARBA" id="ARBA00022692"/>
    </source>
</evidence>
<evidence type="ECO:0000256" key="5">
    <source>
        <dbReference type="ARBA" id="ARBA00022989"/>
    </source>
</evidence>
<dbReference type="Proteomes" id="UP000284219">
    <property type="component" value="Unassembled WGS sequence"/>
</dbReference>
<evidence type="ECO:0000256" key="1">
    <source>
        <dbReference type="ARBA" id="ARBA00004651"/>
    </source>
</evidence>
<keyword evidence="3" id="KW-1003">Cell membrane</keyword>
<evidence type="ECO:0000313" key="10">
    <source>
        <dbReference type="Proteomes" id="UP000284219"/>
    </source>
</evidence>
<dbReference type="GO" id="GO:0005886">
    <property type="term" value="C:plasma membrane"/>
    <property type="evidence" value="ECO:0007669"/>
    <property type="project" value="UniProtKB-SubCell"/>
</dbReference>
<accession>A0A419SNN5</accession>
<keyword evidence="5 8" id="KW-1133">Transmembrane helix</keyword>
<feature type="transmembrane region" description="Helical" evidence="8">
    <location>
        <begin position="59"/>
        <end position="78"/>
    </location>
</feature>
<dbReference type="EMBL" id="MCHY01000006">
    <property type="protein sequence ID" value="RKD25877.1"/>
    <property type="molecule type" value="Genomic_DNA"/>
</dbReference>
<comment type="caution">
    <text evidence="9">The sequence shown here is derived from an EMBL/GenBank/DDBJ whole genome shotgun (WGS) entry which is preliminary data.</text>
</comment>
<comment type="similarity">
    <text evidence="7">Belongs to the drug/metabolite transporter (DMT) superfamily. Small multidrug resistance (SMR) (TC 2.A.7.1) family.</text>
</comment>
<evidence type="ECO:0000256" key="2">
    <source>
        <dbReference type="ARBA" id="ARBA00022448"/>
    </source>
</evidence>
<keyword evidence="2" id="KW-0813">Transport</keyword>
<dbReference type="AlphaFoldDB" id="A0A419SNN5"/>
<name>A0A419SNN5_9BACL</name>
<keyword evidence="10" id="KW-1185">Reference proteome</keyword>
<keyword evidence="6 8" id="KW-0472">Membrane</keyword>
<dbReference type="InterPro" id="IPR000390">
    <property type="entry name" value="Small_drug/metabolite_transptr"/>
</dbReference>
<evidence type="ECO:0000256" key="7">
    <source>
        <dbReference type="RuleBase" id="RU003942"/>
    </source>
</evidence>
<reference evidence="9 10" key="1">
    <citation type="submission" date="2016-08" db="EMBL/GenBank/DDBJ databases">
        <title>Novel Firmicute Genomes.</title>
        <authorList>
            <person name="Poppleton D.I."/>
            <person name="Gribaldo S."/>
        </authorList>
    </citation>
    <scope>NUCLEOTIDE SEQUENCE [LARGE SCALE GENOMIC DNA]</scope>
    <source>
        <strain evidence="9 10">RAOx-1</strain>
    </source>
</reference>
<dbReference type="InterPro" id="IPR037185">
    <property type="entry name" value="EmrE-like"/>
</dbReference>
<dbReference type="RefSeq" id="WP_120188557.1">
    <property type="nucleotide sequence ID" value="NZ_MCHY01000006.1"/>
</dbReference>
<dbReference type="Pfam" id="PF00893">
    <property type="entry name" value="Multi_Drug_Res"/>
    <property type="match status" value="1"/>
</dbReference>
<proteinExistence type="inferred from homology"/>
<dbReference type="PANTHER" id="PTHR30561">
    <property type="entry name" value="SMR FAMILY PROTON-DEPENDENT DRUG EFFLUX TRANSPORTER SUGE"/>
    <property type="match status" value="1"/>
</dbReference>
<evidence type="ECO:0000313" key="9">
    <source>
        <dbReference type="EMBL" id="RKD25877.1"/>
    </source>
</evidence>
<keyword evidence="4 7" id="KW-0812">Transmembrane</keyword>
<dbReference type="GO" id="GO:0022857">
    <property type="term" value="F:transmembrane transporter activity"/>
    <property type="evidence" value="ECO:0007669"/>
    <property type="project" value="InterPro"/>
</dbReference>